<dbReference type="RefSeq" id="WP_095220233.1">
    <property type="nucleotide sequence ID" value="NZ_NPBJ01000010.1"/>
</dbReference>
<sequence>MYDLCRDNLDENAKVIHDKLDEFTEDQINITNGMLSDIILRCRSEWVADYDTNKFAMNILKNNEKISCELCGYHSIHEVFYIKNRVNNTRLRVGSSCITNYELQPFGKGKSVKQARKEYLQSENEIQLSKQYPELRKRLEKWNSRLNDYDVLIPINIETEYNAIKEKIKHEITRYIEGKAKNFDELELSLEDERSILKRLDEYNYNNKGKEFVATKEIKVWLERNHKKRTLEKLKQSGYVNSETIADIQEKNFVEFVLSIIRTKLKNTSLSVNHNLVNDIFVITGLEDNVQLKCGVGKTLSTFGEEILSKENPLVKLTVANVVIVSEPLNSNSTRRIIDRLKKKNYKSDIRILTGGFGKEYDYVARNEINLQIKRTEMVIVENLQRFIQEFKHFALDISITNVQQRLNDYVDKSESKKYTLKYLTDLRDTDFNKRKY</sequence>
<reference evidence="1 2" key="1">
    <citation type="submission" date="2017-07" db="EMBL/GenBank/DDBJ databases">
        <title>Isolation and whole genome analysis of endospore-forming bacteria from heroin.</title>
        <authorList>
            <person name="Kalinowski J."/>
            <person name="Ahrens B."/>
            <person name="Al-Dilaimi A."/>
            <person name="Winkler A."/>
            <person name="Wibberg D."/>
            <person name="Schleenbecker U."/>
            <person name="Ruckert C."/>
            <person name="Wolfel R."/>
            <person name="Grass G."/>
        </authorList>
    </citation>
    <scope>NUCLEOTIDE SEQUENCE [LARGE SCALE GENOMIC DNA]</scope>
    <source>
        <strain evidence="1 2">7517-1</strain>
    </source>
</reference>
<proteinExistence type="predicted"/>
<keyword evidence="2" id="KW-1185">Reference proteome</keyword>
<name>A0ABX4H110_9BACI</name>
<accession>A0ABX4H110</accession>
<evidence type="ECO:0000313" key="1">
    <source>
        <dbReference type="EMBL" id="PAE00759.1"/>
    </source>
</evidence>
<evidence type="ECO:0000313" key="2">
    <source>
        <dbReference type="Proteomes" id="UP000216852"/>
    </source>
</evidence>
<protein>
    <submittedName>
        <fullName evidence="1">Uncharacterized protein</fullName>
    </submittedName>
</protein>
<gene>
    <name evidence="1" type="ORF">CHH48_05640</name>
</gene>
<dbReference type="EMBL" id="NPBJ01000010">
    <property type="protein sequence ID" value="PAE00759.1"/>
    <property type="molecule type" value="Genomic_DNA"/>
</dbReference>
<organism evidence="1 2">
    <name type="scientific">Terribacillus saccharophilus</name>
    <dbReference type="NCBI Taxonomy" id="361277"/>
    <lineage>
        <taxon>Bacteria</taxon>
        <taxon>Bacillati</taxon>
        <taxon>Bacillota</taxon>
        <taxon>Bacilli</taxon>
        <taxon>Bacillales</taxon>
        <taxon>Bacillaceae</taxon>
        <taxon>Terribacillus</taxon>
    </lineage>
</organism>
<comment type="caution">
    <text evidence="1">The sequence shown here is derived from an EMBL/GenBank/DDBJ whole genome shotgun (WGS) entry which is preliminary data.</text>
</comment>
<dbReference type="Proteomes" id="UP000216852">
    <property type="component" value="Unassembled WGS sequence"/>
</dbReference>